<keyword evidence="1" id="KW-0064">Aspartyl protease</keyword>
<dbReference type="Gene3D" id="2.40.70.10">
    <property type="entry name" value="Acid Proteases"/>
    <property type="match status" value="1"/>
</dbReference>
<dbReference type="EMBL" id="AVOT02045130">
    <property type="protein sequence ID" value="MBW0540471.1"/>
    <property type="molecule type" value="Genomic_DNA"/>
</dbReference>
<dbReference type="Proteomes" id="UP000765509">
    <property type="component" value="Unassembled WGS sequence"/>
</dbReference>
<feature type="domain" description="Peptidase A2" evidence="4">
    <location>
        <begin position="12"/>
        <end position="90"/>
    </location>
</feature>
<reference evidence="5" key="1">
    <citation type="submission" date="2021-03" db="EMBL/GenBank/DDBJ databases">
        <title>Draft genome sequence of rust myrtle Austropuccinia psidii MF-1, a brazilian biotype.</title>
        <authorList>
            <person name="Quecine M.C."/>
            <person name="Pachon D.M.R."/>
            <person name="Bonatelli M.L."/>
            <person name="Correr F.H."/>
            <person name="Franceschini L.M."/>
            <person name="Leite T.F."/>
            <person name="Margarido G.R.A."/>
            <person name="Almeida C.A."/>
            <person name="Ferrarezi J.A."/>
            <person name="Labate C.A."/>
        </authorList>
    </citation>
    <scope>NUCLEOTIDE SEQUENCE</scope>
    <source>
        <strain evidence="5">MF-1</strain>
    </source>
</reference>
<keyword evidence="2" id="KW-0378">Hydrolase</keyword>
<accession>A0A9Q3FNA5</accession>
<dbReference type="InterPro" id="IPR001995">
    <property type="entry name" value="Peptidase_A2_cat"/>
</dbReference>
<feature type="region of interest" description="Disordered" evidence="3">
    <location>
        <begin position="199"/>
        <end position="229"/>
    </location>
</feature>
<dbReference type="SUPFAM" id="SSF50630">
    <property type="entry name" value="Acid proteases"/>
    <property type="match status" value="1"/>
</dbReference>
<evidence type="ECO:0000313" key="6">
    <source>
        <dbReference type="Proteomes" id="UP000765509"/>
    </source>
</evidence>
<comment type="caution">
    <text evidence="5">The sequence shown here is derived from an EMBL/GenBank/DDBJ whole genome shotgun (WGS) entry which is preliminary data.</text>
</comment>
<evidence type="ECO:0000256" key="1">
    <source>
        <dbReference type="ARBA" id="ARBA00022750"/>
    </source>
</evidence>
<dbReference type="OrthoDB" id="5535068at2759"/>
<keyword evidence="1" id="KW-0645">Protease</keyword>
<dbReference type="PROSITE" id="PS50175">
    <property type="entry name" value="ASP_PROT_RETROV"/>
    <property type="match status" value="1"/>
</dbReference>
<sequence>MQVFVGKEEYPVMALVDTGSELNIITEDEAIKASLQKRKLKMNLRAIGGHTTSLIGSSEFTQVLLPSREEKEIHFFIAKGAVSTVLGRPLPDNKVRLDFSQKQGEIFSYQEADVRRLCVPICKPNMLGWQTGQPRGMELCSIGKIKDCFSKVKLKEAENKSKEKIKRTFKSTKNKDYQKIKSMELNLGEGLSIMDSGIENEPQEEVEGDQKVETQNPEQVTSTEALSNQIKPEEPKSLAWYLDKAIKENKEWATFDPRKW</sequence>
<keyword evidence="6" id="KW-1185">Reference proteome</keyword>
<name>A0A9Q3FNA5_9BASI</name>
<gene>
    <name evidence="5" type="ORF">O181_080186</name>
</gene>
<organism evidence="5 6">
    <name type="scientific">Austropuccinia psidii MF-1</name>
    <dbReference type="NCBI Taxonomy" id="1389203"/>
    <lineage>
        <taxon>Eukaryota</taxon>
        <taxon>Fungi</taxon>
        <taxon>Dikarya</taxon>
        <taxon>Basidiomycota</taxon>
        <taxon>Pucciniomycotina</taxon>
        <taxon>Pucciniomycetes</taxon>
        <taxon>Pucciniales</taxon>
        <taxon>Sphaerophragmiaceae</taxon>
        <taxon>Austropuccinia</taxon>
    </lineage>
</organism>
<dbReference type="InterPro" id="IPR021109">
    <property type="entry name" value="Peptidase_aspartic_dom_sf"/>
</dbReference>
<dbReference type="GO" id="GO:0004190">
    <property type="term" value="F:aspartic-type endopeptidase activity"/>
    <property type="evidence" value="ECO:0007669"/>
    <property type="project" value="UniProtKB-KW"/>
</dbReference>
<dbReference type="InterPro" id="IPR018061">
    <property type="entry name" value="Retropepsins"/>
</dbReference>
<evidence type="ECO:0000259" key="4">
    <source>
        <dbReference type="PROSITE" id="PS50175"/>
    </source>
</evidence>
<evidence type="ECO:0000256" key="3">
    <source>
        <dbReference type="SAM" id="MobiDB-lite"/>
    </source>
</evidence>
<dbReference type="PROSITE" id="PS00141">
    <property type="entry name" value="ASP_PROTEASE"/>
    <property type="match status" value="1"/>
</dbReference>
<protein>
    <recommendedName>
        <fullName evidence="4">Peptidase A2 domain-containing protein</fullName>
    </recommendedName>
</protein>
<dbReference type="InterPro" id="IPR001969">
    <property type="entry name" value="Aspartic_peptidase_AS"/>
</dbReference>
<evidence type="ECO:0000256" key="2">
    <source>
        <dbReference type="ARBA" id="ARBA00022801"/>
    </source>
</evidence>
<dbReference type="AlphaFoldDB" id="A0A9Q3FNA5"/>
<dbReference type="GO" id="GO:0006508">
    <property type="term" value="P:proteolysis"/>
    <property type="evidence" value="ECO:0007669"/>
    <property type="project" value="InterPro"/>
</dbReference>
<proteinExistence type="predicted"/>
<evidence type="ECO:0000313" key="5">
    <source>
        <dbReference type="EMBL" id="MBW0540471.1"/>
    </source>
</evidence>
<dbReference type="CDD" id="cd00303">
    <property type="entry name" value="retropepsin_like"/>
    <property type="match status" value="1"/>
</dbReference>
<dbReference type="Pfam" id="PF00077">
    <property type="entry name" value="RVP"/>
    <property type="match status" value="1"/>
</dbReference>
<feature type="compositionally biased region" description="Polar residues" evidence="3">
    <location>
        <begin position="213"/>
        <end position="229"/>
    </location>
</feature>